<evidence type="ECO:0008006" key="4">
    <source>
        <dbReference type="Google" id="ProtNLM"/>
    </source>
</evidence>
<protein>
    <recommendedName>
        <fullName evidence="4">DUF1264-domain-containing protein</fullName>
    </recommendedName>
</protein>
<dbReference type="OrthoDB" id="1901244at2759"/>
<sequence>MDTESKRASYHTASYQAAGSAMMSFTPIGSIHQHLCAFHVYSNDRSRHVRAHHFCVCRSKDFHQCIIYDSDKADARLIGIEYIVSEKIFVGLPEDEKKYWHSHKYEVESGLLQLRVKDLVPNAAVDVAEQPAMLELQQTYGKTIHTWASDIHPDLPLGPPNLMMAYTQDGQGPPPDVLKERDEHCGMDTPRKKSLRAEYLPTYETVKGSDEWEHTGKAVSFEPVEREIQKQ</sequence>
<keyword evidence="3" id="KW-1185">Reference proteome</keyword>
<evidence type="ECO:0000313" key="3">
    <source>
        <dbReference type="Proteomes" id="UP000292702"/>
    </source>
</evidence>
<organism evidence="2 3">
    <name type="scientific">Steccherinum ochraceum</name>
    <dbReference type="NCBI Taxonomy" id="92696"/>
    <lineage>
        <taxon>Eukaryota</taxon>
        <taxon>Fungi</taxon>
        <taxon>Dikarya</taxon>
        <taxon>Basidiomycota</taxon>
        <taxon>Agaricomycotina</taxon>
        <taxon>Agaricomycetes</taxon>
        <taxon>Polyporales</taxon>
        <taxon>Steccherinaceae</taxon>
        <taxon>Steccherinum</taxon>
    </lineage>
</organism>
<dbReference type="InterPro" id="IPR010686">
    <property type="entry name" value="OBAP-like"/>
</dbReference>
<dbReference type="PANTHER" id="PTHR31360">
    <property type="match status" value="1"/>
</dbReference>
<dbReference type="EMBL" id="RWJN01000054">
    <property type="protein sequence ID" value="TCD68892.1"/>
    <property type="molecule type" value="Genomic_DNA"/>
</dbReference>
<dbReference type="AlphaFoldDB" id="A0A4R0RP11"/>
<dbReference type="STRING" id="92696.A0A4R0RP11"/>
<evidence type="ECO:0000256" key="1">
    <source>
        <dbReference type="ARBA" id="ARBA00009740"/>
    </source>
</evidence>
<dbReference type="Proteomes" id="UP000292702">
    <property type="component" value="Unassembled WGS sequence"/>
</dbReference>
<comment type="caution">
    <text evidence="2">The sequence shown here is derived from an EMBL/GenBank/DDBJ whole genome shotgun (WGS) entry which is preliminary data.</text>
</comment>
<reference evidence="2 3" key="1">
    <citation type="submission" date="2018-11" db="EMBL/GenBank/DDBJ databases">
        <title>Genome assembly of Steccherinum ochraceum LE-BIN_3174, the white-rot fungus of the Steccherinaceae family (The Residual Polyporoid clade, Polyporales, Basidiomycota).</title>
        <authorList>
            <person name="Fedorova T.V."/>
            <person name="Glazunova O.A."/>
            <person name="Landesman E.O."/>
            <person name="Moiseenko K.V."/>
            <person name="Psurtseva N.V."/>
            <person name="Savinova O.S."/>
            <person name="Shakhova N.V."/>
            <person name="Tyazhelova T.V."/>
            <person name="Vasina D.V."/>
        </authorList>
    </citation>
    <scope>NUCLEOTIDE SEQUENCE [LARGE SCALE GENOMIC DNA]</scope>
    <source>
        <strain evidence="2 3">LE-BIN_3174</strain>
    </source>
</reference>
<comment type="similarity">
    <text evidence="1">Belongs to the OBAP family.</text>
</comment>
<accession>A0A4R0RP11</accession>
<evidence type="ECO:0000313" key="2">
    <source>
        <dbReference type="EMBL" id="TCD68892.1"/>
    </source>
</evidence>
<gene>
    <name evidence="2" type="ORF">EIP91_009442</name>
</gene>
<proteinExistence type="inferred from homology"/>
<dbReference type="PANTHER" id="PTHR31360:SF0">
    <property type="entry name" value="OIL BODY-ASSOCIATED PROTEIN 1B"/>
    <property type="match status" value="1"/>
</dbReference>
<dbReference type="Pfam" id="PF06884">
    <property type="entry name" value="DUF1264"/>
    <property type="match status" value="1"/>
</dbReference>
<name>A0A4R0RP11_9APHY</name>